<dbReference type="EMBL" id="VUJU01000794">
    <property type="protein sequence ID" value="KAF0768310.1"/>
    <property type="molecule type" value="Genomic_DNA"/>
</dbReference>
<evidence type="ECO:0000313" key="1">
    <source>
        <dbReference type="EMBL" id="KAF0768310.1"/>
    </source>
</evidence>
<dbReference type="Proteomes" id="UP000478052">
    <property type="component" value="Unassembled WGS sequence"/>
</dbReference>
<gene>
    <name evidence="1" type="ORF">FWK35_00004911</name>
</gene>
<sequence>MFVQYIRAQVVFGVNLLETVKVIDKYRFENVLRHPATVFRINHRQKQERVTNTLTRLLVKPSNEDFGIAIYIYITNWMQTRPKTRKINRLAMSSSRRI</sequence>
<organism evidence="1 2">
    <name type="scientific">Aphis craccivora</name>
    <name type="common">Cowpea aphid</name>
    <dbReference type="NCBI Taxonomy" id="307492"/>
    <lineage>
        <taxon>Eukaryota</taxon>
        <taxon>Metazoa</taxon>
        <taxon>Ecdysozoa</taxon>
        <taxon>Arthropoda</taxon>
        <taxon>Hexapoda</taxon>
        <taxon>Insecta</taxon>
        <taxon>Pterygota</taxon>
        <taxon>Neoptera</taxon>
        <taxon>Paraneoptera</taxon>
        <taxon>Hemiptera</taxon>
        <taxon>Sternorrhyncha</taxon>
        <taxon>Aphidomorpha</taxon>
        <taxon>Aphidoidea</taxon>
        <taxon>Aphididae</taxon>
        <taxon>Aphidini</taxon>
        <taxon>Aphis</taxon>
        <taxon>Aphis</taxon>
    </lineage>
</organism>
<keyword evidence="2" id="KW-1185">Reference proteome</keyword>
<reference evidence="1 2" key="1">
    <citation type="submission" date="2019-08" db="EMBL/GenBank/DDBJ databases">
        <title>Whole genome of Aphis craccivora.</title>
        <authorList>
            <person name="Voronova N.V."/>
            <person name="Shulinski R.S."/>
            <person name="Bandarenka Y.V."/>
            <person name="Zhorov D.G."/>
            <person name="Warner D."/>
        </authorList>
    </citation>
    <scope>NUCLEOTIDE SEQUENCE [LARGE SCALE GENOMIC DNA]</scope>
    <source>
        <strain evidence="1">180601</strain>
        <tissue evidence="1">Whole Body</tissue>
    </source>
</reference>
<comment type="caution">
    <text evidence="1">The sequence shown here is derived from an EMBL/GenBank/DDBJ whole genome shotgun (WGS) entry which is preliminary data.</text>
</comment>
<accession>A0A6G0ZCK6</accession>
<name>A0A6G0ZCK6_APHCR</name>
<evidence type="ECO:0000313" key="2">
    <source>
        <dbReference type="Proteomes" id="UP000478052"/>
    </source>
</evidence>
<protein>
    <submittedName>
        <fullName evidence="1">Uncharacterized protein</fullName>
    </submittedName>
</protein>
<proteinExistence type="predicted"/>
<dbReference type="AlphaFoldDB" id="A0A6G0ZCK6"/>